<evidence type="ECO:0000313" key="10">
    <source>
        <dbReference type="Proteomes" id="UP000036176"/>
    </source>
</evidence>
<dbReference type="SUPFAM" id="SSF54862">
    <property type="entry name" value="4Fe-4S ferredoxins"/>
    <property type="match status" value="1"/>
</dbReference>
<dbReference type="Proteomes" id="UP000036176">
    <property type="component" value="Unassembled WGS sequence"/>
</dbReference>
<evidence type="ECO:0000256" key="3">
    <source>
        <dbReference type="ARBA" id="ARBA00022723"/>
    </source>
</evidence>
<sequence>MRITVDRSLCQDHGQCTIAAPNVFTLDDDGKLEYDPSPDESERDAVAEAADVCPAQAISFAFSVIEVNR</sequence>
<dbReference type="PANTHER" id="PTHR36923:SF3">
    <property type="entry name" value="FERREDOXIN"/>
    <property type="match status" value="1"/>
</dbReference>
<evidence type="ECO:0000256" key="8">
    <source>
        <dbReference type="RuleBase" id="RU368020"/>
    </source>
</evidence>
<dbReference type="Pfam" id="PF13370">
    <property type="entry name" value="Fer4_13"/>
    <property type="match status" value="1"/>
</dbReference>
<accession>A0A0J6WML2</accession>
<keyword evidence="4 8" id="KW-0249">Electron transport</keyword>
<dbReference type="EMBL" id="JYNX01000013">
    <property type="protein sequence ID" value="KMO84600.1"/>
    <property type="molecule type" value="Genomic_DNA"/>
</dbReference>
<keyword evidence="2 8" id="KW-0813">Transport</keyword>
<keyword evidence="3 8" id="KW-0479">Metal-binding</keyword>
<evidence type="ECO:0000256" key="6">
    <source>
        <dbReference type="ARBA" id="ARBA00023014"/>
    </source>
</evidence>
<evidence type="ECO:0000256" key="1">
    <source>
        <dbReference type="ARBA" id="ARBA00001927"/>
    </source>
</evidence>
<evidence type="ECO:0000256" key="5">
    <source>
        <dbReference type="ARBA" id="ARBA00023004"/>
    </source>
</evidence>
<dbReference type="RefSeq" id="WP_048416614.1">
    <property type="nucleotide sequence ID" value="NZ_JYNX01000013.1"/>
</dbReference>
<dbReference type="OrthoDB" id="9803319at2"/>
<keyword evidence="5 8" id="KW-0408">Iron</keyword>
<evidence type="ECO:0000313" key="9">
    <source>
        <dbReference type="EMBL" id="KMO84600.1"/>
    </source>
</evidence>
<evidence type="ECO:0000256" key="7">
    <source>
        <dbReference type="ARBA" id="ARBA00023291"/>
    </source>
</evidence>
<dbReference type="Gene3D" id="3.30.70.20">
    <property type="match status" value="1"/>
</dbReference>
<protein>
    <recommendedName>
        <fullName evidence="8">Ferredoxin</fullName>
    </recommendedName>
</protein>
<proteinExistence type="predicted"/>
<dbReference type="PANTHER" id="PTHR36923">
    <property type="entry name" value="FERREDOXIN"/>
    <property type="match status" value="1"/>
</dbReference>
<dbReference type="AlphaFoldDB" id="A0A0J6WML2"/>
<comment type="caution">
    <text evidence="9">The sequence shown here is derived from an EMBL/GenBank/DDBJ whole genome shotgun (WGS) entry which is preliminary data.</text>
</comment>
<comment type="function">
    <text evidence="8">Ferredoxins are iron-sulfur proteins that transfer electrons in a wide variety of metabolic reactions.</text>
</comment>
<comment type="cofactor">
    <cofactor evidence="1">
        <name>[3Fe-4S] cluster</name>
        <dbReference type="ChEBI" id="CHEBI:21137"/>
    </cofactor>
</comment>
<name>A0A0J6WML2_MYCCU</name>
<evidence type="ECO:0000256" key="4">
    <source>
        <dbReference type="ARBA" id="ARBA00022982"/>
    </source>
</evidence>
<dbReference type="InterPro" id="IPR001080">
    <property type="entry name" value="3Fe4S_ferredoxin"/>
</dbReference>
<dbReference type="PATRIC" id="fig|1800.3.peg.476"/>
<dbReference type="GO" id="GO:0051538">
    <property type="term" value="F:3 iron, 4 sulfur cluster binding"/>
    <property type="evidence" value="ECO:0007669"/>
    <property type="project" value="UniProtKB-KW"/>
</dbReference>
<dbReference type="PRINTS" id="PR00352">
    <property type="entry name" value="3FE4SFRDOXIN"/>
</dbReference>
<dbReference type="InterPro" id="IPR051269">
    <property type="entry name" value="Fe-S_cluster_ET"/>
</dbReference>
<keyword evidence="6 8" id="KW-0411">Iron-sulfur</keyword>
<evidence type="ECO:0000256" key="2">
    <source>
        <dbReference type="ARBA" id="ARBA00022448"/>
    </source>
</evidence>
<keyword evidence="7" id="KW-0003">3Fe-4S</keyword>
<dbReference type="GO" id="GO:0005506">
    <property type="term" value="F:iron ion binding"/>
    <property type="evidence" value="ECO:0007669"/>
    <property type="project" value="UniProtKB-UniRule"/>
</dbReference>
<gene>
    <name evidence="9" type="primary">suaB_1</name>
    <name evidence="9" type="ORF">MCHUDSM44219_00470</name>
</gene>
<reference evidence="9 10" key="1">
    <citation type="journal article" date="2015" name="Genome Biol. Evol.">
        <title>Characterization of Three Mycobacterium spp. with Potential Use in Bioremediation by Genome Sequencing and Comparative Genomics.</title>
        <authorList>
            <person name="Das S."/>
            <person name="Pettersson B.M."/>
            <person name="Behra P.R."/>
            <person name="Ramesh M."/>
            <person name="Dasgupta S."/>
            <person name="Bhattacharya A."/>
            <person name="Kirsebom L.A."/>
        </authorList>
    </citation>
    <scope>NUCLEOTIDE SEQUENCE [LARGE SCALE GENOMIC DNA]</scope>
    <source>
        <strain evidence="9 10">DSM 44219</strain>
    </source>
</reference>
<organism evidence="9 10">
    <name type="scientific">Mycolicibacterium chubuense</name>
    <name type="common">Mycobacterium chubuense</name>
    <dbReference type="NCBI Taxonomy" id="1800"/>
    <lineage>
        <taxon>Bacteria</taxon>
        <taxon>Bacillati</taxon>
        <taxon>Actinomycetota</taxon>
        <taxon>Actinomycetes</taxon>
        <taxon>Mycobacteriales</taxon>
        <taxon>Mycobacteriaceae</taxon>
        <taxon>Mycolicibacterium</taxon>
    </lineage>
</organism>
<dbReference type="GO" id="GO:0009055">
    <property type="term" value="F:electron transfer activity"/>
    <property type="evidence" value="ECO:0007669"/>
    <property type="project" value="UniProtKB-UniRule"/>
</dbReference>
<keyword evidence="10" id="KW-1185">Reference proteome</keyword>